<proteinExistence type="predicted"/>
<feature type="domain" description="CBS" evidence="10">
    <location>
        <begin position="260"/>
        <end position="318"/>
    </location>
</feature>
<dbReference type="GO" id="GO:0005886">
    <property type="term" value="C:plasma membrane"/>
    <property type="evidence" value="ECO:0007669"/>
    <property type="project" value="TreeGrafter"/>
</dbReference>
<keyword evidence="4 8" id="KW-1133">Transmembrane helix</keyword>
<dbReference type="PANTHER" id="PTHR22777:SF17">
    <property type="entry name" value="UPF0053 PROTEIN SLL0260"/>
    <property type="match status" value="1"/>
</dbReference>
<organism evidence="12 13">
    <name type="scientific">Thermosulfidibacter takaii (strain DSM 17441 / JCM 13301 / NBRC 103674 / ABI70S6)</name>
    <dbReference type="NCBI Taxonomy" id="1298851"/>
    <lineage>
        <taxon>Bacteria</taxon>
        <taxon>Pseudomonadati</taxon>
        <taxon>Thermosulfidibacterota</taxon>
        <taxon>Thermosulfidibacteria</taxon>
        <taxon>Thermosulfidibacterales</taxon>
        <taxon>Thermosulfidibacteraceae</taxon>
    </lineage>
</organism>
<feature type="domain" description="CBS" evidence="10">
    <location>
        <begin position="197"/>
        <end position="256"/>
    </location>
</feature>
<dbReference type="SMART" id="SM01091">
    <property type="entry name" value="CorC_HlyC"/>
    <property type="match status" value="1"/>
</dbReference>
<evidence type="ECO:0000256" key="5">
    <source>
        <dbReference type="ARBA" id="ARBA00023122"/>
    </source>
</evidence>
<dbReference type="PANTHER" id="PTHR22777">
    <property type="entry name" value="HEMOLYSIN-RELATED"/>
    <property type="match status" value="1"/>
</dbReference>
<evidence type="ECO:0000256" key="1">
    <source>
        <dbReference type="ARBA" id="ARBA00004141"/>
    </source>
</evidence>
<dbReference type="STRING" id="1298851.TST_0564"/>
<dbReference type="PATRIC" id="fig|1298851.3.peg.588"/>
<gene>
    <name evidence="12" type="primary">tlyC</name>
    <name evidence="12" type="ORF">TST_0564</name>
</gene>
<dbReference type="PROSITE" id="PS51846">
    <property type="entry name" value="CNNM"/>
    <property type="match status" value="1"/>
</dbReference>
<evidence type="ECO:0000256" key="7">
    <source>
        <dbReference type="PROSITE-ProRule" id="PRU00703"/>
    </source>
</evidence>
<evidence type="ECO:0000313" key="13">
    <source>
        <dbReference type="Proteomes" id="UP000063234"/>
    </source>
</evidence>
<dbReference type="Gene3D" id="3.10.580.10">
    <property type="entry name" value="CBS-domain"/>
    <property type="match status" value="1"/>
</dbReference>
<evidence type="ECO:0000256" key="2">
    <source>
        <dbReference type="ARBA" id="ARBA00022692"/>
    </source>
</evidence>
<comment type="subcellular location">
    <subcellularLocation>
        <location evidence="1">Membrane</location>
        <topology evidence="1">Multi-pass membrane protein</topology>
    </subcellularLocation>
</comment>
<keyword evidence="13" id="KW-1185">Reference proteome</keyword>
<evidence type="ECO:0000256" key="9">
    <source>
        <dbReference type="SAM" id="Phobius"/>
    </source>
</evidence>
<evidence type="ECO:0000259" key="10">
    <source>
        <dbReference type="PROSITE" id="PS51371"/>
    </source>
</evidence>
<evidence type="ECO:0000256" key="6">
    <source>
        <dbReference type="ARBA" id="ARBA00023136"/>
    </source>
</evidence>
<dbReference type="InterPro" id="IPR002550">
    <property type="entry name" value="CNNM"/>
</dbReference>
<dbReference type="KEGG" id="ttk:TST_0564"/>
<reference evidence="13" key="1">
    <citation type="journal article" date="2018" name="Science">
        <title>A primordial and reversible TCA cycle in a facultatively chemolithoautotrophic thermophile.</title>
        <authorList>
            <person name="Nunoura T."/>
            <person name="Chikaraishi Y."/>
            <person name="Izaki R."/>
            <person name="Suwa T."/>
            <person name="Sato T."/>
            <person name="Harada T."/>
            <person name="Mori K."/>
            <person name="Kato Y."/>
            <person name="Miyazaki M."/>
            <person name="Shimamura S."/>
            <person name="Yanagawa K."/>
            <person name="Shuto A."/>
            <person name="Ohkouchi N."/>
            <person name="Fujita N."/>
            <person name="Takaki Y."/>
            <person name="Atomi H."/>
            <person name="Takai K."/>
        </authorList>
    </citation>
    <scope>NUCLEOTIDE SEQUENCE [LARGE SCALE GENOMIC DNA]</scope>
    <source>
        <strain evidence="13">DSM 17441 / JCM 13301 / NBRC 103674 / ABI70S6</strain>
    </source>
</reference>
<feature type="domain" description="CNNM transmembrane" evidence="11">
    <location>
        <begin position="3"/>
        <end position="180"/>
    </location>
</feature>
<dbReference type="SUPFAM" id="SSF56176">
    <property type="entry name" value="FAD-binding/transporter-associated domain-like"/>
    <property type="match status" value="1"/>
</dbReference>
<dbReference type="InterPro" id="IPR046342">
    <property type="entry name" value="CBS_dom_sf"/>
</dbReference>
<feature type="transmembrane region" description="Helical" evidence="9">
    <location>
        <begin position="55"/>
        <end position="76"/>
    </location>
</feature>
<dbReference type="Pfam" id="PF03471">
    <property type="entry name" value="CorC_HlyC"/>
    <property type="match status" value="1"/>
</dbReference>
<dbReference type="InterPro" id="IPR005170">
    <property type="entry name" value="Transptr-assoc_dom"/>
</dbReference>
<feature type="transmembrane region" description="Helical" evidence="9">
    <location>
        <begin position="6"/>
        <end position="34"/>
    </location>
</feature>
<feature type="transmembrane region" description="Helical" evidence="9">
    <location>
        <begin position="88"/>
        <end position="105"/>
    </location>
</feature>
<dbReference type="InterPro" id="IPR036318">
    <property type="entry name" value="FAD-bd_PCMH-like_sf"/>
</dbReference>
<dbReference type="GO" id="GO:0050660">
    <property type="term" value="F:flavin adenine dinucleotide binding"/>
    <property type="evidence" value="ECO:0007669"/>
    <property type="project" value="InterPro"/>
</dbReference>
<dbReference type="InterPro" id="IPR044751">
    <property type="entry name" value="Ion_transp-like_CBS"/>
</dbReference>
<keyword evidence="2 8" id="KW-0812">Transmembrane</keyword>
<dbReference type="PROSITE" id="PS51371">
    <property type="entry name" value="CBS"/>
    <property type="match status" value="2"/>
</dbReference>
<keyword evidence="6 8" id="KW-0472">Membrane</keyword>
<name>A0A0S3QSR3_THET7</name>
<dbReference type="CDD" id="cd04590">
    <property type="entry name" value="CBS_pair_CorC_HlyC_assoc"/>
    <property type="match status" value="1"/>
</dbReference>
<dbReference type="Pfam" id="PF01595">
    <property type="entry name" value="CNNM"/>
    <property type="match status" value="1"/>
</dbReference>
<dbReference type="EMBL" id="AP013035">
    <property type="protein sequence ID" value="BAT71370.1"/>
    <property type="molecule type" value="Genomic_DNA"/>
</dbReference>
<dbReference type="Gene3D" id="3.30.465.10">
    <property type="match status" value="1"/>
</dbReference>
<evidence type="ECO:0008006" key="14">
    <source>
        <dbReference type="Google" id="ProtNLM"/>
    </source>
</evidence>
<dbReference type="InterPro" id="IPR016169">
    <property type="entry name" value="FAD-bd_PCMH_sub2"/>
</dbReference>
<evidence type="ECO:0000259" key="11">
    <source>
        <dbReference type="PROSITE" id="PS51846"/>
    </source>
</evidence>
<keyword evidence="3" id="KW-0677">Repeat</keyword>
<dbReference type="AlphaFoldDB" id="A0A0S3QSR3"/>
<evidence type="ECO:0000256" key="4">
    <source>
        <dbReference type="ARBA" id="ARBA00022989"/>
    </source>
</evidence>
<evidence type="ECO:0000313" key="12">
    <source>
        <dbReference type="EMBL" id="BAT71370.1"/>
    </source>
</evidence>
<dbReference type="Pfam" id="PF00571">
    <property type="entry name" value="CBS"/>
    <property type="match status" value="2"/>
</dbReference>
<evidence type="ECO:0000256" key="8">
    <source>
        <dbReference type="PROSITE-ProRule" id="PRU01193"/>
    </source>
</evidence>
<dbReference type="Proteomes" id="UP000063234">
    <property type="component" value="Chromosome"/>
</dbReference>
<dbReference type="SUPFAM" id="SSF54631">
    <property type="entry name" value="CBS-domain pair"/>
    <property type="match status" value="1"/>
</dbReference>
<evidence type="ECO:0000256" key="3">
    <source>
        <dbReference type="ARBA" id="ARBA00022737"/>
    </source>
</evidence>
<accession>A0A0S3QSR3</accession>
<keyword evidence="5 7" id="KW-0129">CBS domain</keyword>
<protein>
    <recommendedName>
        <fullName evidence="14">Hemolysin</fullName>
    </recommendedName>
</protein>
<sequence length="411" mass="46799">MGEQSISVFWILVPILLLALEGFFSGSEIAFLSVSPLKGKNDPRIAFFLDNTEKLLATTLLGTNLCVIANSAFVTYVLREHFQITNEFYTVLILSPMVLIFGETIPKTIAKNRPSFFTKSVINVFTVAYKILTPFSTPLTHLLRFFGQEGLERNLIVSREHLPTLIEAEEESDIEITEKEIIQSILSLRQKRAKDIMKPIIKVRTLEKRHTVKTAIEAAKQTGYTRFPVYEENIYNIIGIVNIFDLIDAPLEEEVGNFINIEHSLFVPEVETVWNILKQMQSDKKTPIAIVIDEYGAATGLITVEDIMEELVGEIADEYDLFAKDYSVIEKLDDNCIIVSGEVKVEEIERTLNVRLPKNKLYETVAGLILYYLDRFPKLGEEVTIGNVKLKVLEFNGKKIEKVQVTKWKKE</sequence>
<dbReference type="InterPro" id="IPR000644">
    <property type="entry name" value="CBS_dom"/>
</dbReference>
<dbReference type="RefSeq" id="WP_068549290.1">
    <property type="nucleotide sequence ID" value="NZ_AP013035.1"/>
</dbReference>
<dbReference type="OrthoDB" id="9798188at2"/>